<keyword evidence="6" id="KW-0902">Two-component regulatory system</keyword>
<keyword evidence="10" id="KW-1185">Reference proteome</keyword>
<keyword evidence="5 9" id="KW-0418">Kinase</keyword>
<dbReference type="InterPro" id="IPR004358">
    <property type="entry name" value="Sig_transdc_His_kin-like_C"/>
</dbReference>
<dbReference type="PANTHER" id="PTHR43711:SF28">
    <property type="entry name" value="SENSOR HISTIDINE KINASE YXDK"/>
    <property type="match status" value="1"/>
</dbReference>
<evidence type="ECO:0000259" key="8">
    <source>
        <dbReference type="PROSITE" id="PS50109"/>
    </source>
</evidence>
<evidence type="ECO:0000256" key="4">
    <source>
        <dbReference type="ARBA" id="ARBA00022679"/>
    </source>
</evidence>
<keyword evidence="7" id="KW-1133">Transmembrane helix</keyword>
<evidence type="ECO:0000256" key="5">
    <source>
        <dbReference type="ARBA" id="ARBA00022777"/>
    </source>
</evidence>
<dbReference type="Pfam" id="PF02518">
    <property type="entry name" value="HATPase_c"/>
    <property type="match status" value="1"/>
</dbReference>
<dbReference type="PROSITE" id="PS50109">
    <property type="entry name" value="HIS_KIN"/>
    <property type="match status" value="1"/>
</dbReference>
<dbReference type="AlphaFoldDB" id="A0A0F6VZ98"/>
<protein>
    <recommendedName>
        <fullName evidence="2">histidine kinase</fullName>
        <ecNumber evidence="2">2.7.13.3</ecNumber>
    </recommendedName>
</protein>
<dbReference type="EC" id="2.7.13.3" evidence="2"/>
<dbReference type="KEGG" id="samy:DB32_000586"/>
<gene>
    <name evidence="9" type="ORF">DB32_000586</name>
</gene>
<feature type="transmembrane region" description="Helical" evidence="7">
    <location>
        <begin position="36"/>
        <end position="54"/>
    </location>
</feature>
<proteinExistence type="predicted"/>
<dbReference type="Pfam" id="PF00512">
    <property type="entry name" value="HisKA"/>
    <property type="match status" value="1"/>
</dbReference>
<evidence type="ECO:0000256" key="7">
    <source>
        <dbReference type="SAM" id="Phobius"/>
    </source>
</evidence>
<dbReference type="InterPro" id="IPR036097">
    <property type="entry name" value="HisK_dim/P_sf"/>
</dbReference>
<dbReference type="InterPro" id="IPR003594">
    <property type="entry name" value="HATPase_dom"/>
</dbReference>
<evidence type="ECO:0000256" key="6">
    <source>
        <dbReference type="ARBA" id="ARBA00023012"/>
    </source>
</evidence>
<feature type="transmembrane region" description="Helical" evidence="7">
    <location>
        <begin position="135"/>
        <end position="150"/>
    </location>
</feature>
<dbReference type="SUPFAM" id="SSF47384">
    <property type="entry name" value="Homodimeric domain of signal transducing histidine kinase"/>
    <property type="match status" value="1"/>
</dbReference>
<name>A0A0F6VZ98_9BACT</name>
<dbReference type="Proteomes" id="UP000034883">
    <property type="component" value="Chromosome"/>
</dbReference>
<reference evidence="9 10" key="1">
    <citation type="submission" date="2015-03" db="EMBL/GenBank/DDBJ databases">
        <title>Genome assembly of Sandaracinus amylolyticus DSM 53668.</title>
        <authorList>
            <person name="Sharma G."/>
            <person name="Subramanian S."/>
        </authorList>
    </citation>
    <scope>NUCLEOTIDE SEQUENCE [LARGE SCALE GENOMIC DNA]</scope>
    <source>
        <strain evidence="9 10">DSM 53668</strain>
    </source>
</reference>
<organism evidence="9 10">
    <name type="scientific">Sandaracinus amylolyticus</name>
    <dbReference type="NCBI Taxonomy" id="927083"/>
    <lineage>
        <taxon>Bacteria</taxon>
        <taxon>Pseudomonadati</taxon>
        <taxon>Myxococcota</taxon>
        <taxon>Polyangia</taxon>
        <taxon>Polyangiales</taxon>
        <taxon>Sandaracinaceae</taxon>
        <taxon>Sandaracinus</taxon>
    </lineage>
</organism>
<accession>A0A0F6VZ98</accession>
<evidence type="ECO:0000256" key="2">
    <source>
        <dbReference type="ARBA" id="ARBA00012438"/>
    </source>
</evidence>
<evidence type="ECO:0000313" key="9">
    <source>
        <dbReference type="EMBL" id="AKF03437.1"/>
    </source>
</evidence>
<dbReference type="OrthoDB" id="9805967at2"/>
<dbReference type="CDD" id="cd00082">
    <property type="entry name" value="HisKA"/>
    <property type="match status" value="1"/>
</dbReference>
<keyword evidence="3" id="KW-0597">Phosphoprotein</keyword>
<sequence length="438" mass="47421">MGFLHPRRRSFPGWGIDDPEHRLVRAKMRAVRKHQGFGKVATLVAFHVLLAALLCAAGYPFPRILAIGCVGLCAWLLERRLEDCLSPGFHSLKVLPPVVIVAITGGVRSPMFPAFVFGCAPFLMLVAYGERRGRWMWAGAAVIAVMTFLPEEVRGPALPAPYDMLLTGGTMVVALSVVGTLVERMEIADRFVDSEMQKLRGDLLHEALERSRTFEAVAAKVGHELKTPIAAIRVLADIEHRHAKDDASRERLATVIGEARRMQEIVNDYLVLAKPVEALEIAPYDLSTVIGEVASSFRETAERAGVEVRASADSGTTMRGDRRRIREALTNLVSNAVQASERGGVVSIDLGCDDDHASVEVRDEGRGIPAHLLPRVGTAFFTTREGGTGLGVVLARTVVMQHGGRLSIDSQEGLGTTVHVVLPRHAVSNGASSIEGNV</sequence>
<dbReference type="PANTHER" id="PTHR43711">
    <property type="entry name" value="TWO-COMPONENT HISTIDINE KINASE"/>
    <property type="match status" value="1"/>
</dbReference>
<evidence type="ECO:0000256" key="1">
    <source>
        <dbReference type="ARBA" id="ARBA00000085"/>
    </source>
</evidence>
<evidence type="ECO:0000256" key="3">
    <source>
        <dbReference type="ARBA" id="ARBA00022553"/>
    </source>
</evidence>
<dbReference type="RefSeq" id="WP_053230898.1">
    <property type="nucleotide sequence ID" value="NZ_CP011125.1"/>
</dbReference>
<dbReference type="InterPro" id="IPR005467">
    <property type="entry name" value="His_kinase_dom"/>
</dbReference>
<dbReference type="GO" id="GO:0000155">
    <property type="term" value="F:phosphorelay sensor kinase activity"/>
    <property type="evidence" value="ECO:0007669"/>
    <property type="project" value="InterPro"/>
</dbReference>
<dbReference type="SUPFAM" id="SSF55874">
    <property type="entry name" value="ATPase domain of HSP90 chaperone/DNA topoisomerase II/histidine kinase"/>
    <property type="match status" value="1"/>
</dbReference>
<feature type="transmembrane region" description="Helical" evidence="7">
    <location>
        <begin position="162"/>
        <end position="182"/>
    </location>
</feature>
<evidence type="ECO:0000313" key="10">
    <source>
        <dbReference type="Proteomes" id="UP000034883"/>
    </source>
</evidence>
<dbReference type="InterPro" id="IPR036890">
    <property type="entry name" value="HATPase_C_sf"/>
</dbReference>
<keyword evidence="4" id="KW-0808">Transferase</keyword>
<dbReference type="STRING" id="927083.DB32_000586"/>
<dbReference type="InterPro" id="IPR003661">
    <property type="entry name" value="HisK_dim/P_dom"/>
</dbReference>
<dbReference type="CDD" id="cd00075">
    <property type="entry name" value="HATPase"/>
    <property type="match status" value="1"/>
</dbReference>
<feature type="domain" description="Histidine kinase" evidence="8">
    <location>
        <begin position="220"/>
        <end position="426"/>
    </location>
</feature>
<dbReference type="PRINTS" id="PR00344">
    <property type="entry name" value="BCTRLSENSOR"/>
</dbReference>
<keyword evidence="7" id="KW-0472">Membrane</keyword>
<dbReference type="SMART" id="SM00387">
    <property type="entry name" value="HATPase_c"/>
    <property type="match status" value="1"/>
</dbReference>
<dbReference type="SMART" id="SM00388">
    <property type="entry name" value="HisKA"/>
    <property type="match status" value="1"/>
</dbReference>
<dbReference type="Gene3D" id="3.30.565.10">
    <property type="entry name" value="Histidine kinase-like ATPase, C-terminal domain"/>
    <property type="match status" value="1"/>
</dbReference>
<dbReference type="Gene3D" id="1.10.287.130">
    <property type="match status" value="1"/>
</dbReference>
<dbReference type="InterPro" id="IPR050736">
    <property type="entry name" value="Sensor_HK_Regulatory"/>
</dbReference>
<comment type="catalytic activity">
    <reaction evidence="1">
        <text>ATP + protein L-histidine = ADP + protein N-phospho-L-histidine.</text>
        <dbReference type="EC" id="2.7.13.3"/>
    </reaction>
</comment>
<dbReference type="EMBL" id="CP011125">
    <property type="protein sequence ID" value="AKF03437.1"/>
    <property type="molecule type" value="Genomic_DNA"/>
</dbReference>
<keyword evidence="7" id="KW-0812">Transmembrane</keyword>